<accession>A0ACC2UWF0</accession>
<protein>
    <submittedName>
        <fullName evidence="1">Uncharacterized protein</fullName>
    </submittedName>
</protein>
<organism evidence="1 2">
    <name type="scientific">Naganishia friedmannii</name>
    <dbReference type="NCBI Taxonomy" id="89922"/>
    <lineage>
        <taxon>Eukaryota</taxon>
        <taxon>Fungi</taxon>
        <taxon>Dikarya</taxon>
        <taxon>Basidiomycota</taxon>
        <taxon>Agaricomycotina</taxon>
        <taxon>Tremellomycetes</taxon>
        <taxon>Filobasidiales</taxon>
        <taxon>Filobasidiaceae</taxon>
        <taxon>Naganishia</taxon>
    </lineage>
</organism>
<keyword evidence="2" id="KW-1185">Reference proteome</keyword>
<dbReference type="Proteomes" id="UP001227268">
    <property type="component" value="Unassembled WGS sequence"/>
</dbReference>
<dbReference type="EMBL" id="JASBWT010000057">
    <property type="protein sequence ID" value="KAJ9091282.1"/>
    <property type="molecule type" value="Genomic_DNA"/>
</dbReference>
<name>A0ACC2UWF0_9TREE</name>
<evidence type="ECO:0000313" key="1">
    <source>
        <dbReference type="EMBL" id="KAJ9091282.1"/>
    </source>
</evidence>
<evidence type="ECO:0000313" key="2">
    <source>
        <dbReference type="Proteomes" id="UP001227268"/>
    </source>
</evidence>
<comment type="caution">
    <text evidence="1">The sequence shown here is derived from an EMBL/GenBank/DDBJ whole genome shotgun (WGS) entry which is preliminary data.</text>
</comment>
<sequence length="770" mass="81965">MGTFTDPPPYADSQTSAAAPTTFANGSSINALLPPPPINPDTLLPATFKVGQYDAPPFITVPDMLAHLRLLGALSRLQERVKATRESEGEGGDVLDGETRWSVFCTRAEHSFEAWLHELSDVPLGAVSPQYWEQPDTLPGLEVLMVWHTYLLNPRRYYEDGERVPMIGRLQRLGFPLAVIARSIDPATLEYNPSRGEKHSTSTDSLPSPTNLTTSTFTLACPRCSTLQHVAWLQPASAPHGYCQTRFLHTCNNHECGLEITHEVLRVYKICRDLVALDRGQINFLPGLGLMPTTGELSGDIAGVVSKAILHVFKSAFTQAAAKDSSLPPPVPFTAPNIARHLFNGNVKQFENYLDANLKSGSIALLCTGIPLRRIFLDARINKLYAAYHHPGVASLALGQAVMRQAGFIGKMRGMGWLDVARFGGEGGGGGDVYLLQKAAARYHAFLDLLTTMPAGSLCPTLDIDLAWHTHQLKAEQYRTDTYQVTAPNNRFIDHDDKVSSTHLGATFDHAAAAWLARYKVPYSQCGCDQGDISALDGHVGPAATAAGSGAKQAIPQKLKFWNKVNVHVGGGGKKEERRNDAEKAIGGMQQGEKDASHPSVHNLVSVDIASTLAEKNVRLNKVKQLDSKAETLARASEAAEKHLALKRALIKDPTHPDPFVQDPPIRLRSQEGGKPAAGGSTSSGLPYWGVGVGAGLVSGGPEAWGLAITDPHVMKEGDCTRGGCAVGVGAGGGGYCSSLGGGRGACTGGFGNNTAGIAWGMGGAGCGSG</sequence>
<proteinExistence type="predicted"/>
<reference evidence="1" key="1">
    <citation type="submission" date="2023-04" db="EMBL/GenBank/DDBJ databases">
        <title>Draft Genome sequencing of Naganishia species isolated from polar environments using Oxford Nanopore Technology.</title>
        <authorList>
            <person name="Leo P."/>
            <person name="Venkateswaran K."/>
        </authorList>
    </citation>
    <scope>NUCLEOTIDE SEQUENCE</scope>
    <source>
        <strain evidence="1">MNA-CCFEE 5423</strain>
    </source>
</reference>
<gene>
    <name evidence="1" type="ORF">QFC21_007271</name>
</gene>